<dbReference type="RefSeq" id="WP_148940066.1">
    <property type="nucleotide sequence ID" value="NZ_VTEI01000006.1"/>
</dbReference>
<dbReference type="Proteomes" id="UP000322267">
    <property type="component" value="Unassembled WGS sequence"/>
</dbReference>
<sequence>MNQLSLTLLGKQKLKWARSELRPLEKDEILIQTIAGAISIGAELPQYNESDVTDPDPVYPKETGYESFGRILKTGQAVKGLKAGDHVLSFYGHKDFAIVNADKVVKVPESIDYTHALLNTLSCDAGKGVLKLQPQPSDRVIVTGAGVMGLLTIHFLKNYTKVKQVDVLEPDEHRRILAKEFGAVNVYSRENEISQDGYDFGLECSASSKAFKLLLRSLKVSGEICILSDGNKDLFYLDENFFNKELKLIGSSDGWDYQEHSKWFFKESESAEYLTKLFDYKIRHHELIDCFADISMLKINPLKVLVTYDS</sequence>
<dbReference type="EMBL" id="VTEI01000006">
    <property type="protein sequence ID" value="TYS16182.1"/>
    <property type="molecule type" value="Genomic_DNA"/>
</dbReference>
<reference evidence="2 3" key="1">
    <citation type="submission" date="2019-08" db="EMBL/GenBank/DDBJ databases">
        <title>Bacillus genomes from the desert of Cuatro Cienegas, Coahuila.</title>
        <authorList>
            <person name="Olmedo-Alvarez G."/>
        </authorList>
    </citation>
    <scope>NUCLEOTIDE SEQUENCE [LARGE SCALE GENOMIC DNA]</scope>
    <source>
        <strain evidence="2 3">CH34_1T</strain>
    </source>
</reference>
<dbReference type="CDD" id="cd08255">
    <property type="entry name" value="2-desacetyl-2-hydroxyethyl_bacteriochlorophyllide_like"/>
    <property type="match status" value="1"/>
</dbReference>
<dbReference type="InterPro" id="IPR011032">
    <property type="entry name" value="GroES-like_sf"/>
</dbReference>
<gene>
    <name evidence="2" type="ORF">FZC78_12615</name>
</gene>
<evidence type="ECO:0000313" key="2">
    <source>
        <dbReference type="EMBL" id="TYS16182.1"/>
    </source>
</evidence>
<accession>A0A5D4NTP5</accession>
<dbReference type="PANTHER" id="PTHR43189:SF1">
    <property type="entry name" value="ZINC-TYPE ALCOHOL DEHYDROGENASE-LIKE PROTEIN C1198.01"/>
    <property type="match status" value="1"/>
</dbReference>
<name>A0A5D4NTP5_9BACI</name>
<evidence type="ECO:0000256" key="1">
    <source>
        <dbReference type="ARBA" id="ARBA00023002"/>
    </source>
</evidence>
<dbReference type="PANTHER" id="PTHR43189">
    <property type="entry name" value="ZINC-TYPE ALCOHOL DEHYDROGENASE-LIKE PROTEIN C1198.01-RELATED"/>
    <property type="match status" value="1"/>
</dbReference>
<evidence type="ECO:0000313" key="3">
    <source>
        <dbReference type="Proteomes" id="UP000322267"/>
    </source>
</evidence>
<dbReference type="Gene3D" id="3.90.180.10">
    <property type="entry name" value="Medium-chain alcohol dehydrogenases, catalytic domain"/>
    <property type="match status" value="2"/>
</dbReference>
<comment type="caution">
    <text evidence="2">The sequence shown here is derived from an EMBL/GenBank/DDBJ whole genome shotgun (WGS) entry which is preliminary data.</text>
</comment>
<organism evidence="2 3">
    <name type="scientific">Rossellomorea vietnamensis</name>
    <dbReference type="NCBI Taxonomy" id="218284"/>
    <lineage>
        <taxon>Bacteria</taxon>
        <taxon>Bacillati</taxon>
        <taxon>Bacillota</taxon>
        <taxon>Bacilli</taxon>
        <taxon>Bacillales</taxon>
        <taxon>Bacillaceae</taxon>
        <taxon>Rossellomorea</taxon>
    </lineage>
</organism>
<dbReference type="GO" id="GO:0016491">
    <property type="term" value="F:oxidoreductase activity"/>
    <property type="evidence" value="ECO:0007669"/>
    <property type="project" value="UniProtKB-KW"/>
</dbReference>
<keyword evidence="1" id="KW-0560">Oxidoreductase</keyword>
<dbReference type="AlphaFoldDB" id="A0A5D4NTP5"/>
<proteinExistence type="predicted"/>
<dbReference type="SUPFAM" id="SSF50129">
    <property type="entry name" value="GroES-like"/>
    <property type="match status" value="1"/>
</dbReference>
<dbReference type="Gene3D" id="3.40.50.720">
    <property type="entry name" value="NAD(P)-binding Rossmann-like Domain"/>
    <property type="match status" value="1"/>
</dbReference>
<protein>
    <submittedName>
        <fullName evidence="2">Zinc-binding alcohol dehydrogenase</fullName>
    </submittedName>
</protein>
<dbReference type="OrthoDB" id="9792162at2"/>
<dbReference type="InterPro" id="IPR036291">
    <property type="entry name" value="NAD(P)-bd_dom_sf"/>
</dbReference>
<dbReference type="SUPFAM" id="SSF51735">
    <property type="entry name" value="NAD(P)-binding Rossmann-fold domains"/>
    <property type="match status" value="1"/>
</dbReference>